<feature type="compositionally biased region" description="Basic and acidic residues" evidence="1">
    <location>
        <begin position="1"/>
        <end position="33"/>
    </location>
</feature>
<feature type="region of interest" description="Disordered" evidence="1">
    <location>
        <begin position="1"/>
        <end position="44"/>
    </location>
</feature>
<evidence type="ECO:0000313" key="2">
    <source>
        <dbReference type="EMBL" id="EOT84251.1"/>
    </source>
</evidence>
<evidence type="ECO:0000256" key="1">
    <source>
        <dbReference type="SAM" id="MobiDB-lite"/>
    </source>
</evidence>
<gene>
    <name evidence="2" type="ORF">I573_01152</name>
</gene>
<dbReference type="RefSeq" id="WP_016186606.1">
    <property type="nucleotide sequence ID" value="NZ_ASWO01000004.1"/>
</dbReference>
<protein>
    <recommendedName>
        <fullName evidence="4">30S ribosomal protein S9</fullName>
    </recommendedName>
</protein>
<dbReference type="EMBL" id="ASWO01000004">
    <property type="protein sequence ID" value="EOT84251.1"/>
    <property type="molecule type" value="Genomic_DNA"/>
</dbReference>
<dbReference type="Proteomes" id="UP000015961">
    <property type="component" value="Unassembled WGS sequence"/>
</dbReference>
<evidence type="ECO:0008006" key="4">
    <source>
        <dbReference type="Google" id="ProtNLM"/>
    </source>
</evidence>
<feature type="compositionally biased region" description="Basic residues" evidence="1">
    <location>
        <begin position="34"/>
        <end position="44"/>
    </location>
</feature>
<comment type="caution">
    <text evidence="2">The sequence shown here is derived from an EMBL/GenBank/DDBJ whole genome shotgun (WGS) entry which is preliminary data.</text>
</comment>
<keyword evidence="3" id="KW-1185">Reference proteome</keyword>
<accession>S0L1B7</accession>
<dbReference type="PATRIC" id="fig|1140003.3.peg.2102"/>
<dbReference type="AlphaFoldDB" id="S0L1B7"/>
<sequence length="44" mass="5159">MDNKTAKMLDLIKQKKQQGEKPASKDTPKNDRTRMRKGPKIYIK</sequence>
<organism evidence="2 3">
    <name type="scientific">Enterococcus sulfureus ATCC 49903</name>
    <dbReference type="NCBI Taxonomy" id="1140003"/>
    <lineage>
        <taxon>Bacteria</taxon>
        <taxon>Bacillati</taxon>
        <taxon>Bacillota</taxon>
        <taxon>Bacilli</taxon>
        <taxon>Lactobacillales</taxon>
        <taxon>Enterococcaceae</taxon>
        <taxon>Enterococcus</taxon>
    </lineage>
</organism>
<name>S0L1B7_9ENTE</name>
<evidence type="ECO:0000313" key="3">
    <source>
        <dbReference type="Proteomes" id="UP000015961"/>
    </source>
</evidence>
<reference evidence="2 3" key="1">
    <citation type="submission" date="2013-03" db="EMBL/GenBank/DDBJ databases">
        <title>The Genome Sequence of Enterococcus sulfureus ATCC_49903 (PacBio/Illumina hybrid assembly).</title>
        <authorList>
            <consortium name="The Broad Institute Genomics Platform"/>
            <consortium name="The Broad Institute Genome Sequencing Center for Infectious Disease"/>
            <person name="Earl A."/>
            <person name="Russ C."/>
            <person name="Gilmore M."/>
            <person name="Surin D."/>
            <person name="Walker B."/>
            <person name="Young S."/>
            <person name="Zeng Q."/>
            <person name="Gargeya S."/>
            <person name="Fitzgerald M."/>
            <person name="Haas B."/>
            <person name="Abouelleil A."/>
            <person name="Allen A.W."/>
            <person name="Alvarado L."/>
            <person name="Arachchi H.M."/>
            <person name="Berlin A.M."/>
            <person name="Chapman S.B."/>
            <person name="Gainer-Dewar J."/>
            <person name="Goldberg J."/>
            <person name="Griggs A."/>
            <person name="Gujja S."/>
            <person name="Hansen M."/>
            <person name="Howarth C."/>
            <person name="Imamovic A."/>
            <person name="Ireland A."/>
            <person name="Larimer J."/>
            <person name="McCowan C."/>
            <person name="Murphy C."/>
            <person name="Pearson M."/>
            <person name="Poon T.W."/>
            <person name="Priest M."/>
            <person name="Roberts A."/>
            <person name="Saif S."/>
            <person name="Shea T."/>
            <person name="Sisk P."/>
            <person name="Sykes S."/>
            <person name="Wortman J."/>
            <person name="Nusbaum C."/>
            <person name="Birren B."/>
        </authorList>
    </citation>
    <scope>NUCLEOTIDE SEQUENCE [LARGE SCALE GENOMIC DNA]</scope>
    <source>
        <strain evidence="2 3">ATCC 49903</strain>
    </source>
</reference>
<proteinExistence type="predicted"/>